<dbReference type="SUPFAM" id="SSF48403">
    <property type="entry name" value="Ankyrin repeat"/>
    <property type="match status" value="1"/>
</dbReference>
<name>A0A1H7FN78_9SPHI</name>
<feature type="repeat" description="ANK" evidence="3">
    <location>
        <begin position="221"/>
        <end position="253"/>
    </location>
</feature>
<reference evidence="5" key="1">
    <citation type="submission" date="2016-10" db="EMBL/GenBank/DDBJ databases">
        <authorList>
            <person name="Varghese N."/>
            <person name="Submissions S."/>
        </authorList>
    </citation>
    <scope>NUCLEOTIDE SEQUENCE [LARGE SCALE GENOMIC DNA]</scope>
    <source>
        <strain evidence="5">Jip14</strain>
    </source>
</reference>
<accession>A0A1H7FN78</accession>
<proteinExistence type="predicted"/>
<dbReference type="InterPro" id="IPR036770">
    <property type="entry name" value="Ankyrin_rpt-contain_sf"/>
</dbReference>
<dbReference type="PANTHER" id="PTHR24198:SF165">
    <property type="entry name" value="ANKYRIN REPEAT-CONTAINING PROTEIN-RELATED"/>
    <property type="match status" value="1"/>
</dbReference>
<dbReference type="STRING" id="332977.SAMN05421740_101366"/>
<evidence type="ECO:0000256" key="1">
    <source>
        <dbReference type="ARBA" id="ARBA00022737"/>
    </source>
</evidence>
<dbReference type="Gene3D" id="1.25.40.20">
    <property type="entry name" value="Ankyrin repeat-containing domain"/>
    <property type="match status" value="2"/>
</dbReference>
<protein>
    <submittedName>
        <fullName evidence="4">Ankyrin repeat-containing protein</fullName>
    </submittedName>
</protein>
<evidence type="ECO:0000313" key="4">
    <source>
        <dbReference type="EMBL" id="SEK25912.1"/>
    </source>
</evidence>
<dbReference type="PANTHER" id="PTHR24198">
    <property type="entry name" value="ANKYRIN REPEAT AND PROTEIN KINASE DOMAIN-CONTAINING PROTEIN"/>
    <property type="match status" value="1"/>
</dbReference>
<dbReference type="AlphaFoldDB" id="A0A1H7FN78"/>
<feature type="repeat" description="ANK" evidence="3">
    <location>
        <begin position="255"/>
        <end position="287"/>
    </location>
</feature>
<evidence type="ECO:0000256" key="2">
    <source>
        <dbReference type="ARBA" id="ARBA00023043"/>
    </source>
</evidence>
<dbReference type="EMBL" id="FNZR01000001">
    <property type="protein sequence ID" value="SEK25912.1"/>
    <property type="molecule type" value="Genomic_DNA"/>
</dbReference>
<keyword evidence="2 3" id="KW-0040">ANK repeat</keyword>
<keyword evidence="5" id="KW-1185">Reference proteome</keyword>
<dbReference type="PROSITE" id="PS50088">
    <property type="entry name" value="ANK_REPEAT"/>
    <property type="match status" value="3"/>
</dbReference>
<organism evidence="4 5">
    <name type="scientific">Parapedobacter koreensis</name>
    <dbReference type="NCBI Taxonomy" id="332977"/>
    <lineage>
        <taxon>Bacteria</taxon>
        <taxon>Pseudomonadati</taxon>
        <taxon>Bacteroidota</taxon>
        <taxon>Sphingobacteriia</taxon>
        <taxon>Sphingobacteriales</taxon>
        <taxon>Sphingobacteriaceae</taxon>
        <taxon>Parapedobacter</taxon>
    </lineage>
</organism>
<feature type="repeat" description="ANK" evidence="3">
    <location>
        <begin position="45"/>
        <end position="70"/>
    </location>
</feature>
<dbReference type="InterPro" id="IPR002110">
    <property type="entry name" value="Ankyrin_rpt"/>
</dbReference>
<gene>
    <name evidence="4" type="ORF">SAMN05421740_101366</name>
</gene>
<dbReference type="Pfam" id="PF12796">
    <property type="entry name" value="Ank_2"/>
    <property type="match status" value="2"/>
</dbReference>
<dbReference type="SMART" id="SM00248">
    <property type="entry name" value="ANK"/>
    <property type="match status" value="4"/>
</dbReference>
<dbReference type="PROSITE" id="PS50297">
    <property type="entry name" value="ANK_REP_REGION"/>
    <property type="match status" value="2"/>
</dbReference>
<keyword evidence="1" id="KW-0677">Repeat</keyword>
<evidence type="ECO:0000256" key="3">
    <source>
        <dbReference type="PROSITE-ProRule" id="PRU00023"/>
    </source>
</evidence>
<sequence length="314" mass="35633">MKLSNGVMSTTIKVWEILVASKNGDLDTVKKLVFECPELIYAQYNYTPPIHFAVREGHVDLVKYLLGNGAHDPGYRTYPFLDTLQTVAQDRNNCEIIALLNEYAAKPLLHLFKGDNGKILFDRTDLQKEFEKAVDSNDLAKTEIILKQHPEFARDETYFWGEGILTFAAKENNRSMIDLLMIYGAKVPNILKWAQFYYIEHDDGMAYMMEKGMSPNTMSWHHVTILHDMAQKGNLYKAGLLIKYGADLNPIDEEYQSTPLGMAARWGRHEMVKYLLDQGADPNKAGTSWATPLAWAKKKGFADIEETLIVAGSK</sequence>
<evidence type="ECO:0000313" key="5">
    <source>
        <dbReference type="Proteomes" id="UP000198916"/>
    </source>
</evidence>
<dbReference type="Proteomes" id="UP000198916">
    <property type="component" value="Unassembled WGS sequence"/>
</dbReference>